<organism evidence="1 2">
    <name type="scientific">Corchorus olitorius</name>
    <dbReference type="NCBI Taxonomy" id="93759"/>
    <lineage>
        <taxon>Eukaryota</taxon>
        <taxon>Viridiplantae</taxon>
        <taxon>Streptophyta</taxon>
        <taxon>Embryophyta</taxon>
        <taxon>Tracheophyta</taxon>
        <taxon>Spermatophyta</taxon>
        <taxon>Magnoliopsida</taxon>
        <taxon>eudicotyledons</taxon>
        <taxon>Gunneridae</taxon>
        <taxon>Pentapetalae</taxon>
        <taxon>rosids</taxon>
        <taxon>malvids</taxon>
        <taxon>Malvales</taxon>
        <taxon>Malvaceae</taxon>
        <taxon>Grewioideae</taxon>
        <taxon>Apeibeae</taxon>
        <taxon>Corchorus</taxon>
    </lineage>
</organism>
<keyword evidence="2" id="KW-1185">Reference proteome</keyword>
<name>A0A1R3L4Q1_9ROSI</name>
<accession>A0A1R3L4Q1</accession>
<dbReference type="AlphaFoldDB" id="A0A1R3L4Q1"/>
<dbReference type="EMBL" id="AWUE01000623">
    <property type="protein sequence ID" value="OMP14288.1"/>
    <property type="molecule type" value="Genomic_DNA"/>
</dbReference>
<dbReference type="Proteomes" id="UP000187203">
    <property type="component" value="Unassembled WGS sequence"/>
</dbReference>
<gene>
    <name evidence="1" type="ORF">COLO4_00091</name>
</gene>
<dbReference type="OrthoDB" id="1693013at2759"/>
<evidence type="ECO:0000313" key="2">
    <source>
        <dbReference type="Proteomes" id="UP000187203"/>
    </source>
</evidence>
<evidence type="ECO:0000313" key="1">
    <source>
        <dbReference type="EMBL" id="OMP14288.1"/>
    </source>
</evidence>
<proteinExistence type="predicted"/>
<comment type="caution">
    <text evidence="1">The sequence shown here is derived from an EMBL/GenBank/DDBJ whole genome shotgun (WGS) entry which is preliminary data.</text>
</comment>
<reference evidence="2" key="1">
    <citation type="submission" date="2013-09" db="EMBL/GenBank/DDBJ databases">
        <title>Corchorus olitorius genome sequencing.</title>
        <authorList>
            <person name="Alam M."/>
            <person name="Haque M.S."/>
            <person name="Islam M.S."/>
            <person name="Emdad E.M."/>
            <person name="Islam M.M."/>
            <person name="Ahmed B."/>
            <person name="Halim A."/>
            <person name="Hossen Q.M.M."/>
            <person name="Hossain M.Z."/>
            <person name="Ahmed R."/>
            <person name="Khan M.M."/>
            <person name="Islam R."/>
            <person name="Rashid M.M."/>
            <person name="Khan S.A."/>
            <person name="Rahman M.S."/>
            <person name="Alam M."/>
            <person name="Yahiya A.S."/>
            <person name="Khan M.S."/>
            <person name="Azam M.S."/>
            <person name="Haque T."/>
            <person name="Lashkar M.Z.H."/>
            <person name="Akhand A.I."/>
            <person name="Morshed G."/>
            <person name="Roy S."/>
            <person name="Uddin K.S."/>
            <person name="Rabeya T."/>
            <person name="Hossain A.S."/>
            <person name="Chowdhury A."/>
            <person name="Snigdha A.R."/>
            <person name="Mortoza M.S."/>
            <person name="Matin S.A."/>
            <person name="Hoque S.M.E."/>
            <person name="Islam M.K."/>
            <person name="Roy D.K."/>
            <person name="Haider R."/>
            <person name="Moosa M.M."/>
            <person name="Elias S.M."/>
            <person name="Hasan A.M."/>
            <person name="Jahan S."/>
            <person name="Shafiuddin M."/>
            <person name="Mahmood N."/>
            <person name="Shommy N.S."/>
        </authorList>
    </citation>
    <scope>NUCLEOTIDE SEQUENCE [LARGE SCALE GENOMIC DNA]</scope>
    <source>
        <strain evidence="2">cv. O-4</strain>
    </source>
</reference>
<protein>
    <submittedName>
        <fullName evidence="1">Cinnamyl alcohol dehydrogenase</fullName>
    </submittedName>
</protein>
<sequence length="33" mass="3705">MSIVPEDEHQKNALGWAARDSSGLLSAFKFSRR</sequence>